<feature type="region of interest" description="Disordered" evidence="7">
    <location>
        <begin position="137"/>
        <end position="188"/>
    </location>
</feature>
<feature type="compositionally biased region" description="Basic and acidic residues" evidence="7">
    <location>
        <begin position="46"/>
        <end position="58"/>
    </location>
</feature>
<dbReference type="InterPro" id="IPR009044">
    <property type="entry name" value="ssDNA-bd_transcriptional_reg"/>
</dbReference>
<evidence type="ECO:0000313" key="9">
    <source>
        <dbReference type="EMBL" id="CAF9935954.1"/>
    </source>
</evidence>
<reference evidence="9" key="1">
    <citation type="submission" date="2021-03" db="EMBL/GenBank/DDBJ databases">
        <authorList>
            <person name="Tagirdzhanova G."/>
        </authorList>
    </citation>
    <scope>NUCLEOTIDE SEQUENCE</scope>
</reference>
<feature type="compositionally biased region" description="Basic and acidic residues" evidence="7">
    <location>
        <begin position="173"/>
        <end position="182"/>
    </location>
</feature>
<proteinExistence type="inferred from homology"/>
<evidence type="ECO:0000256" key="4">
    <source>
        <dbReference type="ARBA" id="ARBA00023125"/>
    </source>
</evidence>
<keyword evidence="4" id="KW-0238">DNA-binding</keyword>
<evidence type="ECO:0000256" key="3">
    <source>
        <dbReference type="ARBA" id="ARBA00023015"/>
    </source>
</evidence>
<evidence type="ECO:0000259" key="8">
    <source>
        <dbReference type="Pfam" id="PF02229"/>
    </source>
</evidence>
<evidence type="ECO:0000256" key="6">
    <source>
        <dbReference type="ARBA" id="ARBA00023242"/>
    </source>
</evidence>
<dbReference type="AlphaFoldDB" id="A0A8H3G717"/>
<dbReference type="SUPFAM" id="SSF54447">
    <property type="entry name" value="ssDNA-binding transcriptional regulator domain"/>
    <property type="match status" value="1"/>
</dbReference>
<evidence type="ECO:0000313" key="10">
    <source>
        <dbReference type="Proteomes" id="UP000664534"/>
    </source>
</evidence>
<dbReference type="OrthoDB" id="2505440at2759"/>
<organism evidence="9 10">
    <name type="scientific">Imshaugia aleurites</name>
    <dbReference type="NCBI Taxonomy" id="172621"/>
    <lineage>
        <taxon>Eukaryota</taxon>
        <taxon>Fungi</taxon>
        <taxon>Dikarya</taxon>
        <taxon>Ascomycota</taxon>
        <taxon>Pezizomycotina</taxon>
        <taxon>Lecanoromycetes</taxon>
        <taxon>OSLEUM clade</taxon>
        <taxon>Lecanoromycetidae</taxon>
        <taxon>Lecanorales</taxon>
        <taxon>Lecanorineae</taxon>
        <taxon>Parmeliaceae</taxon>
        <taxon>Imshaugia</taxon>
    </lineage>
</organism>
<dbReference type="InterPro" id="IPR003173">
    <property type="entry name" value="PC4_C"/>
</dbReference>
<accession>A0A8H3G717</accession>
<dbReference type="Pfam" id="PF02229">
    <property type="entry name" value="PC4"/>
    <property type="match status" value="1"/>
</dbReference>
<name>A0A8H3G717_9LECA</name>
<evidence type="ECO:0000256" key="2">
    <source>
        <dbReference type="ARBA" id="ARBA00009001"/>
    </source>
</evidence>
<evidence type="ECO:0000256" key="7">
    <source>
        <dbReference type="SAM" id="MobiDB-lite"/>
    </source>
</evidence>
<dbReference type="Proteomes" id="UP000664534">
    <property type="component" value="Unassembled WGS sequence"/>
</dbReference>
<dbReference type="InterPro" id="IPR045125">
    <property type="entry name" value="Sub1/Tcp4-like"/>
</dbReference>
<comment type="caution">
    <text evidence="9">The sequence shown here is derived from an EMBL/GenBank/DDBJ whole genome shotgun (WGS) entry which is preliminary data.</text>
</comment>
<keyword evidence="3" id="KW-0805">Transcription regulation</keyword>
<comment type="subcellular location">
    <subcellularLocation>
        <location evidence="1">Nucleus</location>
    </subcellularLocation>
</comment>
<feature type="region of interest" description="Disordered" evidence="7">
    <location>
        <begin position="1"/>
        <end position="72"/>
    </location>
</feature>
<evidence type="ECO:0000256" key="5">
    <source>
        <dbReference type="ARBA" id="ARBA00023163"/>
    </source>
</evidence>
<dbReference type="GO" id="GO:0005634">
    <property type="term" value="C:nucleus"/>
    <property type="evidence" value="ECO:0007669"/>
    <property type="project" value="UniProtKB-SubCell"/>
</dbReference>
<dbReference type="Gene3D" id="2.30.31.10">
    <property type="entry name" value="Transcriptional Coactivator Pc4, Chain A"/>
    <property type="match status" value="1"/>
</dbReference>
<dbReference type="PANTHER" id="PTHR13215">
    <property type="entry name" value="RNA POLYMERASE II TRANSCRIPTIONAL COACTIVATOR"/>
    <property type="match status" value="1"/>
</dbReference>
<evidence type="ECO:0000256" key="1">
    <source>
        <dbReference type="ARBA" id="ARBA00004123"/>
    </source>
</evidence>
<gene>
    <name evidence="9" type="ORF">IMSHALPRED_010406</name>
</gene>
<keyword evidence="6" id="KW-0539">Nucleus</keyword>
<keyword evidence="5" id="KW-0804">Transcription</keyword>
<sequence length="188" mass="20319">MSKRKSTSAAAASAASEYDSDGGFVSDDAPRSKKAKSGKNGAAKGGSEKKQTKKKEAGKSVVGGGQVGKDGEEFWELTSKRRVGITEFKGMCMVNVREYYEKDGETLPGKKGISLPIEQFNTLIKLLPHIETVLAEKGQSVERPDYSGVGVSAAVEEEEEEEEEKGEEGDEEAEKKGKKNFEETSDDE</sequence>
<dbReference type="GO" id="GO:0003713">
    <property type="term" value="F:transcription coactivator activity"/>
    <property type="evidence" value="ECO:0007669"/>
    <property type="project" value="InterPro"/>
</dbReference>
<comment type="similarity">
    <text evidence="2">Belongs to the transcriptional coactivator PC4 family.</text>
</comment>
<dbReference type="GO" id="GO:0060261">
    <property type="term" value="P:positive regulation of transcription initiation by RNA polymerase II"/>
    <property type="evidence" value="ECO:0007669"/>
    <property type="project" value="InterPro"/>
</dbReference>
<protein>
    <recommendedName>
        <fullName evidence="8">Transcriptional coactivator p15 (PC4) C-terminal domain-containing protein</fullName>
    </recommendedName>
</protein>
<feature type="domain" description="Transcriptional coactivator p15 (PC4) C-terminal" evidence="8">
    <location>
        <begin position="75"/>
        <end position="125"/>
    </location>
</feature>
<dbReference type="GO" id="GO:0003677">
    <property type="term" value="F:DNA binding"/>
    <property type="evidence" value="ECO:0007669"/>
    <property type="project" value="UniProtKB-KW"/>
</dbReference>
<dbReference type="EMBL" id="CAJPDT010000087">
    <property type="protein sequence ID" value="CAF9935954.1"/>
    <property type="molecule type" value="Genomic_DNA"/>
</dbReference>
<feature type="compositionally biased region" description="Acidic residues" evidence="7">
    <location>
        <begin position="155"/>
        <end position="172"/>
    </location>
</feature>
<keyword evidence="10" id="KW-1185">Reference proteome</keyword>